<dbReference type="OrthoDB" id="10003767at2759"/>
<dbReference type="SUPFAM" id="SSF56112">
    <property type="entry name" value="Protein kinase-like (PK-like)"/>
    <property type="match status" value="1"/>
</dbReference>
<dbReference type="Pfam" id="PF01636">
    <property type="entry name" value="APH"/>
    <property type="match status" value="1"/>
</dbReference>
<dbReference type="InterPro" id="IPR002575">
    <property type="entry name" value="Aminoglycoside_PTrfase"/>
</dbReference>
<evidence type="ECO:0000313" key="3">
    <source>
        <dbReference type="EMBL" id="KAB8338996.1"/>
    </source>
</evidence>
<dbReference type="InterPro" id="IPR051678">
    <property type="entry name" value="AGP_Transferase"/>
</dbReference>
<dbReference type="PANTHER" id="PTHR21310:SF51">
    <property type="entry name" value="AMINOGLYCOSIDE PHOSPHOTRANSFERASE DOMAIN-CONTAINING PROTEIN"/>
    <property type="match status" value="1"/>
</dbReference>
<proteinExistence type="predicted"/>
<accession>A0A5N6KQR8</accession>
<organism evidence="3 4">
    <name type="scientific">Carpinus fangiana</name>
    <dbReference type="NCBI Taxonomy" id="176857"/>
    <lineage>
        <taxon>Eukaryota</taxon>
        <taxon>Viridiplantae</taxon>
        <taxon>Streptophyta</taxon>
        <taxon>Embryophyta</taxon>
        <taxon>Tracheophyta</taxon>
        <taxon>Spermatophyta</taxon>
        <taxon>Magnoliopsida</taxon>
        <taxon>eudicotyledons</taxon>
        <taxon>Gunneridae</taxon>
        <taxon>Pentapetalae</taxon>
        <taxon>rosids</taxon>
        <taxon>fabids</taxon>
        <taxon>Fagales</taxon>
        <taxon>Betulaceae</taxon>
        <taxon>Carpinus</taxon>
    </lineage>
</organism>
<comment type="caution">
    <text evidence="3">The sequence shown here is derived from an EMBL/GenBank/DDBJ whole genome shotgun (WGS) entry which is preliminary data.</text>
</comment>
<dbReference type="PANTHER" id="PTHR21310">
    <property type="entry name" value="AMINOGLYCOSIDE PHOSPHOTRANSFERASE-RELATED-RELATED"/>
    <property type="match status" value="1"/>
</dbReference>
<sequence length="551" mass="61508">MSSPKDDTDLAKTHLLDDGKRSANDKSSEDIDVSEDNAESDGEDLLEQYHEILKAIDLKELPRVAIQARMQWAIIKVLPAPTNIEAAVATASPTCGSFHVHFHVEFTDGLRWLLKVPTTGTISRGNSSAAKSLTSEALTMRFPQRKTKIPLPQVYDFDAGLENKLAVPFILMEWTDGCCLYDVWFDNIISEEDLKFKRSRTLEDVASAMIQLSQFSFPRCGSVFFDDAGEASDIGPFRVVDSHAIFARLDANGENCDNSPIFAEIGPLDTHKSYFQNGLARRPEPNTDWQRGDLAVVKLLLESVPEPDVSTRIPFVLTHPDFDIQNVLVSKDGHVKAFIDWDEVCAVPHLLGPERYPSWLTRDWDPSIYGYEEGRGSDQHPDGCPEDSPAVLTFYRKMYAGLISQFAAAREGGAMEGQHDYRVSPAITRQSLVHENLLIAVDEPLCTHHIISNLFDKVQELQINDEMKDMSYWDVTQSLAADEARGQVKDALREGFIALLMVVGVSFDAYEVTLSASWQYRADLLAKIHGIMTDREQSLGAPNIGSHFSLI</sequence>
<feature type="compositionally biased region" description="Basic and acidic residues" evidence="1">
    <location>
        <begin position="1"/>
        <end position="29"/>
    </location>
</feature>
<evidence type="ECO:0000313" key="4">
    <source>
        <dbReference type="Proteomes" id="UP000327013"/>
    </source>
</evidence>
<dbReference type="Proteomes" id="UP000327013">
    <property type="component" value="Unassembled WGS sequence"/>
</dbReference>
<feature type="domain" description="Aminoglycoside phosphotransferase" evidence="2">
    <location>
        <begin position="103"/>
        <end position="345"/>
    </location>
</feature>
<name>A0A5N6KQR8_9ROSI</name>
<gene>
    <name evidence="3" type="ORF">FH972_021935</name>
</gene>
<keyword evidence="4" id="KW-1185">Reference proteome</keyword>
<evidence type="ECO:0000256" key="1">
    <source>
        <dbReference type="SAM" id="MobiDB-lite"/>
    </source>
</evidence>
<evidence type="ECO:0000259" key="2">
    <source>
        <dbReference type="Pfam" id="PF01636"/>
    </source>
</evidence>
<dbReference type="EMBL" id="VIBQ01000010">
    <property type="protein sequence ID" value="KAB8338996.1"/>
    <property type="molecule type" value="Genomic_DNA"/>
</dbReference>
<dbReference type="InterPro" id="IPR011009">
    <property type="entry name" value="Kinase-like_dom_sf"/>
</dbReference>
<dbReference type="AlphaFoldDB" id="A0A5N6KQR8"/>
<feature type="compositionally biased region" description="Acidic residues" evidence="1">
    <location>
        <begin position="30"/>
        <end position="42"/>
    </location>
</feature>
<feature type="region of interest" description="Disordered" evidence="1">
    <location>
        <begin position="1"/>
        <end position="42"/>
    </location>
</feature>
<reference evidence="3 4" key="1">
    <citation type="submission" date="2019-06" db="EMBL/GenBank/DDBJ databases">
        <title>A chromosomal-level reference genome of Carpinus fangiana (Coryloideae, Betulaceae).</title>
        <authorList>
            <person name="Yang X."/>
            <person name="Wang Z."/>
            <person name="Zhang L."/>
            <person name="Hao G."/>
            <person name="Liu J."/>
            <person name="Yang Y."/>
        </authorList>
    </citation>
    <scope>NUCLEOTIDE SEQUENCE [LARGE SCALE GENOMIC DNA]</scope>
    <source>
        <strain evidence="3">Cfa_2016G</strain>
        <tissue evidence="3">Leaf</tissue>
    </source>
</reference>
<protein>
    <recommendedName>
        <fullName evidence="2">Aminoglycoside phosphotransferase domain-containing protein</fullName>
    </recommendedName>
</protein>